<sequence length="253" mass="27655">MAAARKSENPRMMRLDSGYASSDDVPAARGAPQRAITPHSTDDWECETVHDVSSTCSSREWVSSATNTSSAWTLPPPQPPCSKPNPLTNPATAAKFNIKYHIPSPFFYEFHDATAAMRYIYSKCSPSSLIIKDPVSKTSLHPSNIEAAISFLRASNLHDPKVPFDEKRLFIEEFMSGEEAFARVEVQDEGVGMLCSLEVGGVVGDEVMADVQEIAERVLEGLREEGIVTASVIRIRLVLALDGAIVTGYFVDC</sequence>
<gene>
    <name evidence="2" type="ORF">BS50DRAFT_638618</name>
</gene>
<evidence type="ECO:0000313" key="2">
    <source>
        <dbReference type="EMBL" id="PSN62034.1"/>
    </source>
</evidence>
<reference evidence="2 3" key="1">
    <citation type="journal article" date="2018" name="Front. Microbiol.">
        <title>Genome-Wide Analysis of Corynespora cassiicola Leaf Fall Disease Putative Effectors.</title>
        <authorList>
            <person name="Lopez D."/>
            <person name="Ribeiro S."/>
            <person name="Label P."/>
            <person name="Fumanal B."/>
            <person name="Venisse J.S."/>
            <person name="Kohler A."/>
            <person name="de Oliveira R.R."/>
            <person name="Labutti K."/>
            <person name="Lipzen A."/>
            <person name="Lail K."/>
            <person name="Bauer D."/>
            <person name="Ohm R.A."/>
            <person name="Barry K.W."/>
            <person name="Spatafora J."/>
            <person name="Grigoriev I.V."/>
            <person name="Martin F.M."/>
            <person name="Pujade-Renaud V."/>
        </authorList>
    </citation>
    <scope>NUCLEOTIDE SEQUENCE [LARGE SCALE GENOMIC DNA]</scope>
    <source>
        <strain evidence="2 3">Philippines</strain>
    </source>
</reference>
<dbReference type="EMBL" id="KZ678142">
    <property type="protein sequence ID" value="PSN62034.1"/>
    <property type="molecule type" value="Genomic_DNA"/>
</dbReference>
<organism evidence="2 3">
    <name type="scientific">Corynespora cassiicola Philippines</name>
    <dbReference type="NCBI Taxonomy" id="1448308"/>
    <lineage>
        <taxon>Eukaryota</taxon>
        <taxon>Fungi</taxon>
        <taxon>Dikarya</taxon>
        <taxon>Ascomycota</taxon>
        <taxon>Pezizomycotina</taxon>
        <taxon>Dothideomycetes</taxon>
        <taxon>Pleosporomycetidae</taxon>
        <taxon>Pleosporales</taxon>
        <taxon>Corynesporascaceae</taxon>
        <taxon>Corynespora</taxon>
    </lineage>
</organism>
<evidence type="ECO:0000313" key="3">
    <source>
        <dbReference type="Proteomes" id="UP000240883"/>
    </source>
</evidence>
<proteinExistence type="predicted"/>
<keyword evidence="3" id="KW-1185">Reference proteome</keyword>
<feature type="compositionally biased region" description="Basic and acidic residues" evidence="1">
    <location>
        <begin position="1"/>
        <end position="14"/>
    </location>
</feature>
<evidence type="ECO:0000256" key="1">
    <source>
        <dbReference type="SAM" id="MobiDB-lite"/>
    </source>
</evidence>
<dbReference type="AlphaFoldDB" id="A0A2T2N9D5"/>
<name>A0A2T2N9D5_CORCC</name>
<protein>
    <submittedName>
        <fullName evidence="2">Uncharacterized protein</fullName>
    </submittedName>
</protein>
<feature type="region of interest" description="Disordered" evidence="1">
    <location>
        <begin position="1"/>
        <end position="42"/>
    </location>
</feature>
<accession>A0A2T2N9D5</accession>
<dbReference type="Proteomes" id="UP000240883">
    <property type="component" value="Unassembled WGS sequence"/>
</dbReference>